<keyword evidence="2" id="KW-1185">Reference proteome</keyword>
<sequence>MAKSCILCTSFYGEAARHLHFLGTRLRDVSLARCPCVLVMGPRDVPFACAARHSFVSIKRRIELSFPHFYPKFLPKVKAITLYAPLFTTILERNLSPSSFICSNGQYEPCPTSRYGPFSLIWFYFLLIFFSDANLHFPQFFRCVPSAWSTVPLLLSEPFSLSAKLCEHESLRSRLFTAFSYSHVCSH</sequence>
<protein>
    <submittedName>
        <fullName evidence="1">Uncharacterized protein</fullName>
    </submittedName>
</protein>
<dbReference type="Gramene" id="ERN12782">
    <property type="protein sequence ID" value="ERN12782"/>
    <property type="gene ID" value="AMTR_s00043p00206710"/>
</dbReference>
<proteinExistence type="predicted"/>
<accession>W1PRZ7</accession>
<dbReference type="HOGENOM" id="CLU_1449534_0_0_1"/>
<evidence type="ECO:0000313" key="1">
    <source>
        <dbReference type="EMBL" id="ERN12782.1"/>
    </source>
</evidence>
<dbReference type="AlphaFoldDB" id="W1PRZ7"/>
<dbReference type="EMBL" id="KI392605">
    <property type="protein sequence ID" value="ERN12782.1"/>
    <property type="molecule type" value="Genomic_DNA"/>
</dbReference>
<reference evidence="2" key="1">
    <citation type="journal article" date="2013" name="Science">
        <title>The Amborella genome and the evolution of flowering plants.</title>
        <authorList>
            <consortium name="Amborella Genome Project"/>
        </authorList>
    </citation>
    <scope>NUCLEOTIDE SEQUENCE [LARGE SCALE GENOMIC DNA]</scope>
</reference>
<gene>
    <name evidence="1" type="ORF">AMTR_s00043p00206710</name>
</gene>
<organism evidence="1 2">
    <name type="scientific">Amborella trichopoda</name>
    <dbReference type="NCBI Taxonomy" id="13333"/>
    <lineage>
        <taxon>Eukaryota</taxon>
        <taxon>Viridiplantae</taxon>
        <taxon>Streptophyta</taxon>
        <taxon>Embryophyta</taxon>
        <taxon>Tracheophyta</taxon>
        <taxon>Spermatophyta</taxon>
        <taxon>Magnoliopsida</taxon>
        <taxon>Amborellales</taxon>
        <taxon>Amborellaceae</taxon>
        <taxon>Amborella</taxon>
    </lineage>
</organism>
<evidence type="ECO:0000313" key="2">
    <source>
        <dbReference type="Proteomes" id="UP000017836"/>
    </source>
</evidence>
<dbReference type="Proteomes" id="UP000017836">
    <property type="component" value="Unassembled WGS sequence"/>
</dbReference>
<name>W1PRZ7_AMBTC</name>